<evidence type="ECO:0000313" key="2">
    <source>
        <dbReference type="EMBL" id="CAB0151177.1"/>
    </source>
</evidence>
<dbReference type="Pfam" id="PF19526">
    <property type="entry name" value="Slr4"/>
    <property type="match status" value="1"/>
</dbReference>
<sequence length="584" mass="63818">MTNMFKRSLVALAIAGASTGAMAADVTLTDTTYATDEFMTTMESILSKNVIVTLNDEYKEGDYIYLRFEDGAYIDGHPNQLTVGFGEQFDEGNYAGNGVVPVRPGSYNDDSDSVDVNKGITVDFVAQTTDSGNNTVLIYRVTNLFGDQNTNSNDTTYGIELDFGRFNFDAPTVVSLDGVMFDTFSRLDDQPWPTNTNPWPFDTVTPPMTDNTQLFKMGPQFVLEVEKEYSGELDVWEYRRLFRTNGGSHGNNYNEDDGEFWVRTTNNPDNGTPADDNAGAWDFVVQVDQDPAEKIVFTLSGDNMFGWIDSVNPGGVEAFFDGGNLNNCAYISHNASTLNFRCDDADVLNELVFDLAATANSFQNPKQDGEFSLSAVVNWEHTTAQYTDGGMTDDVDFPEDGVLLSSPYEGETELGPVDAGEWTVNGSVTSIPYMPYSAQSASGELTAISQIIYVTNESRDPGFDDATIGGPNDTDGPVPDNNDVDRIIWVDAMAEDGTMYGPYTLTALANPGVTAIAGEIREMLFNDGALATSGKFSLTINVADYPTNVSIYSAYNVNGSDRGWVQNDSVRTDHDVYRGNDIID</sequence>
<name>A0A6S6WMB3_9GAMM</name>
<dbReference type="RefSeq" id="WP_173920567.1">
    <property type="nucleotide sequence ID" value="NZ_CADCXY010000003.1"/>
</dbReference>
<dbReference type="Proteomes" id="UP000481517">
    <property type="component" value="Unassembled WGS sequence"/>
</dbReference>
<dbReference type="AlphaFoldDB" id="A0A6S6WMB3"/>
<reference evidence="2 3" key="1">
    <citation type="submission" date="2020-02" db="EMBL/GenBank/DDBJ databases">
        <authorList>
            <person name="Rodrigo-Torres L."/>
            <person name="Arahal R. D."/>
            <person name="Lucena T."/>
        </authorList>
    </citation>
    <scope>NUCLEOTIDE SEQUENCE [LARGE SCALE GENOMIC DNA]</scope>
    <source>
        <strain evidence="2 3">CECT 9734</strain>
    </source>
</reference>
<evidence type="ECO:0000313" key="3">
    <source>
        <dbReference type="Proteomes" id="UP000481517"/>
    </source>
</evidence>
<keyword evidence="1" id="KW-0732">Signal</keyword>
<feature type="signal peptide" evidence="1">
    <location>
        <begin position="1"/>
        <end position="23"/>
    </location>
</feature>
<dbReference type="CDD" id="cd22554">
    <property type="entry name" value="Slr4-like"/>
    <property type="match status" value="1"/>
</dbReference>
<gene>
    <name evidence="2" type="ORF">PSI9734_01590</name>
</gene>
<feature type="chain" id="PRO_5028829001" evidence="1">
    <location>
        <begin position="24"/>
        <end position="584"/>
    </location>
</feature>
<evidence type="ECO:0000256" key="1">
    <source>
        <dbReference type="SAM" id="SignalP"/>
    </source>
</evidence>
<dbReference type="InterPro" id="IPR045689">
    <property type="entry name" value="Slr4"/>
</dbReference>
<organism evidence="2 3">
    <name type="scientific">Pseudidiomarina piscicola</name>
    <dbReference type="NCBI Taxonomy" id="2614830"/>
    <lineage>
        <taxon>Bacteria</taxon>
        <taxon>Pseudomonadati</taxon>
        <taxon>Pseudomonadota</taxon>
        <taxon>Gammaproteobacteria</taxon>
        <taxon>Alteromonadales</taxon>
        <taxon>Idiomarinaceae</taxon>
        <taxon>Pseudidiomarina</taxon>
    </lineage>
</organism>
<accession>A0A6S6WMB3</accession>
<keyword evidence="3" id="KW-1185">Reference proteome</keyword>
<proteinExistence type="predicted"/>
<protein>
    <submittedName>
        <fullName evidence="2">Uncharacterized protein</fullName>
    </submittedName>
</protein>
<dbReference type="EMBL" id="CADCXY010000003">
    <property type="protein sequence ID" value="CAB0151177.1"/>
    <property type="molecule type" value="Genomic_DNA"/>
</dbReference>